<evidence type="ECO:0000259" key="2">
    <source>
        <dbReference type="Pfam" id="PF21671"/>
    </source>
</evidence>
<dbReference type="InterPro" id="IPR048661">
    <property type="entry name" value="CPL1-like"/>
</dbReference>
<proteinExistence type="predicted"/>
<evidence type="ECO:0000256" key="1">
    <source>
        <dbReference type="SAM" id="SignalP"/>
    </source>
</evidence>
<feature type="chain" id="PRO_5042271248" description="Protein CPL1-like domain-containing protein" evidence="1">
    <location>
        <begin position="21"/>
        <end position="357"/>
    </location>
</feature>
<dbReference type="Proteomes" id="UP001182556">
    <property type="component" value="Unassembled WGS sequence"/>
</dbReference>
<dbReference type="EMBL" id="JAODAN010000001">
    <property type="protein sequence ID" value="KAK1927672.1"/>
    <property type="molecule type" value="Genomic_DNA"/>
</dbReference>
<comment type="caution">
    <text evidence="3">The sequence shown here is derived from an EMBL/GenBank/DDBJ whole genome shotgun (WGS) entry which is preliminary data.</text>
</comment>
<name>A0AAD9FX66_PAPLA</name>
<dbReference type="Pfam" id="PF21671">
    <property type="entry name" value="CPL1-like"/>
    <property type="match status" value="1"/>
</dbReference>
<protein>
    <recommendedName>
        <fullName evidence="2">Protein CPL1-like domain-containing protein</fullName>
    </recommendedName>
</protein>
<dbReference type="PANTHER" id="PTHR35192:SF2">
    <property type="entry name" value="APPLE DOMAIN-CONTAINING PROTEIN"/>
    <property type="match status" value="1"/>
</dbReference>
<dbReference type="PANTHER" id="PTHR35192">
    <property type="entry name" value="PROTEIN, PUTATIVE-RELATED"/>
    <property type="match status" value="1"/>
</dbReference>
<gene>
    <name evidence="3" type="ORF">DB88DRAFT_43252</name>
</gene>
<keyword evidence="4" id="KW-1185">Reference proteome</keyword>
<dbReference type="InterPro" id="IPR038955">
    <property type="entry name" value="PriA/CPL1_fungi"/>
</dbReference>
<reference evidence="3" key="1">
    <citation type="submission" date="2023-02" db="EMBL/GenBank/DDBJ databases">
        <title>Identification and recombinant expression of a fungal hydrolase from Papiliotrema laurentii that hydrolyzes apple cutin and clears colloidal polyester polyurethane.</title>
        <authorList>
            <consortium name="DOE Joint Genome Institute"/>
            <person name="Roman V.A."/>
            <person name="Bojanowski C."/>
            <person name="Crable B.R."/>
            <person name="Wagner D.N."/>
            <person name="Hung C.S."/>
            <person name="Nadeau L.J."/>
            <person name="Schratz L."/>
            <person name="Haridas S."/>
            <person name="Pangilinan J."/>
            <person name="Lipzen A."/>
            <person name="Na H."/>
            <person name="Yan M."/>
            <person name="Ng V."/>
            <person name="Grigoriev I.V."/>
            <person name="Spatafora J.W."/>
            <person name="Barlow D."/>
            <person name="Biffinger J."/>
            <person name="Kelley-Loughnane N."/>
            <person name="Varaljay V.A."/>
            <person name="Crookes-Goodson W.J."/>
        </authorList>
    </citation>
    <scope>NUCLEOTIDE SEQUENCE</scope>
    <source>
        <strain evidence="3">5307AH</strain>
    </source>
</reference>
<accession>A0AAD9FX66</accession>
<evidence type="ECO:0000313" key="3">
    <source>
        <dbReference type="EMBL" id="KAK1927672.1"/>
    </source>
</evidence>
<organism evidence="3 4">
    <name type="scientific">Papiliotrema laurentii</name>
    <name type="common">Cryptococcus laurentii</name>
    <dbReference type="NCBI Taxonomy" id="5418"/>
    <lineage>
        <taxon>Eukaryota</taxon>
        <taxon>Fungi</taxon>
        <taxon>Dikarya</taxon>
        <taxon>Basidiomycota</taxon>
        <taxon>Agaricomycotina</taxon>
        <taxon>Tremellomycetes</taxon>
        <taxon>Tremellales</taxon>
        <taxon>Rhynchogastremaceae</taxon>
        <taxon>Papiliotrema</taxon>
    </lineage>
</organism>
<feature type="signal peptide" evidence="1">
    <location>
        <begin position="1"/>
        <end position="20"/>
    </location>
</feature>
<dbReference type="AlphaFoldDB" id="A0AAD9FX66"/>
<keyword evidence="1" id="KW-0732">Signal</keyword>
<feature type="domain" description="Protein CPL1-like" evidence="2">
    <location>
        <begin position="236"/>
        <end position="298"/>
    </location>
</feature>
<sequence length="357" mass="37911">MRCQWWFLWLQTLHVSLTTAIGVPQRNGESHHHVLSTRVVSTISACGSDTISVPLSVKKCINILTGLEVSILNIGLGINILCTTRIETVNFDTSLCLCTAGGAFTSASDTLIKSTISANGTAVQRLTTPVPGVTVYNADSLYTYIAGKEPGIIAATGTSCNYPTGSIPRGCGGCNYDCPAGTYLCGSACVDDGKTCVSGIPIKRRDESGGASDFRCPKGFTACAVPTSAHFRRIGYECLNTMEDVEACGGCEFPLPGGGRGRDCTSIPHVDDVTCQRGACIVHKCRRGSRINHDASGCSPSLGIASEAAVLDVHDLEAIDDLPRHSQVERAETRRRMKALLAKRQVNPKTLRANRSG</sequence>
<evidence type="ECO:0000313" key="4">
    <source>
        <dbReference type="Proteomes" id="UP001182556"/>
    </source>
</evidence>